<dbReference type="InterPro" id="IPR011006">
    <property type="entry name" value="CheY-like_superfamily"/>
</dbReference>
<evidence type="ECO:0000256" key="6">
    <source>
        <dbReference type="ARBA" id="ARBA00023163"/>
    </source>
</evidence>
<feature type="domain" description="Histidine kinase" evidence="9">
    <location>
        <begin position="826"/>
        <end position="1041"/>
    </location>
</feature>
<dbReference type="InterPro" id="IPR013783">
    <property type="entry name" value="Ig-like_fold"/>
</dbReference>
<dbReference type="InterPro" id="IPR001789">
    <property type="entry name" value="Sig_transdc_resp-reg_receiver"/>
</dbReference>
<dbReference type="InterPro" id="IPR009057">
    <property type="entry name" value="Homeodomain-like_sf"/>
</dbReference>
<dbReference type="InterPro" id="IPR011110">
    <property type="entry name" value="Reg_prop"/>
</dbReference>
<dbReference type="SUPFAM" id="SSF47384">
    <property type="entry name" value="Homodimeric domain of signal transducing histidine kinase"/>
    <property type="match status" value="1"/>
</dbReference>
<reference evidence="11 12" key="1">
    <citation type="submission" date="2019-11" db="EMBL/GenBank/DDBJ databases">
        <title>Description of Pedobacter sp. LMG 31462T.</title>
        <authorList>
            <person name="Carlier A."/>
            <person name="Qi S."/>
            <person name="Vandamme P."/>
        </authorList>
    </citation>
    <scope>NUCLEOTIDE SEQUENCE [LARGE SCALE GENOMIC DNA]</scope>
    <source>
        <strain evidence="11 12">LMG 31462</strain>
    </source>
</reference>
<keyword evidence="5" id="KW-0238">DNA-binding</keyword>
<dbReference type="SUPFAM" id="SSF55874">
    <property type="entry name" value="ATPase domain of HSP90 chaperone/DNA topoisomerase II/histidine kinase"/>
    <property type="match status" value="1"/>
</dbReference>
<feature type="domain" description="HTH araC/xylS-type" evidence="8">
    <location>
        <begin position="1231"/>
        <end position="1330"/>
    </location>
</feature>
<dbReference type="SMART" id="SM00388">
    <property type="entry name" value="HisKA"/>
    <property type="match status" value="1"/>
</dbReference>
<dbReference type="InterPro" id="IPR018060">
    <property type="entry name" value="HTH_AraC"/>
</dbReference>
<proteinExistence type="predicted"/>
<evidence type="ECO:0000256" key="2">
    <source>
        <dbReference type="ARBA" id="ARBA00012438"/>
    </source>
</evidence>
<dbReference type="InterPro" id="IPR005467">
    <property type="entry name" value="His_kinase_dom"/>
</dbReference>
<dbReference type="InterPro" id="IPR003594">
    <property type="entry name" value="HATPase_dom"/>
</dbReference>
<keyword evidence="6" id="KW-0804">Transcription</keyword>
<dbReference type="Pfam" id="PF12833">
    <property type="entry name" value="HTH_18"/>
    <property type="match status" value="1"/>
</dbReference>
<dbReference type="Gene3D" id="1.10.10.60">
    <property type="entry name" value="Homeodomain-like"/>
    <property type="match status" value="1"/>
</dbReference>
<dbReference type="InterPro" id="IPR015943">
    <property type="entry name" value="WD40/YVTN_repeat-like_dom_sf"/>
</dbReference>
<dbReference type="SUPFAM" id="SSF63829">
    <property type="entry name" value="Calcium-dependent phosphotriesterase"/>
    <property type="match status" value="3"/>
</dbReference>
<keyword evidence="4" id="KW-0805">Transcription regulation</keyword>
<evidence type="ECO:0000256" key="3">
    <source>
        <dbReference type="ARBA" id="ARBA00022553"/>
    </source>
</evidence>
<dbReference type="Pfam" id="PF00072">
    <property type="entry name" value="Response_reg"/>
    <property type="match status" value="1"/>
</dbReference>
<feature type="modified residue" description="4-aspartylphosphate" evidence="7">
    <location>
        <position position="1132"/>
    </location>
</feature>
<dbReference type="Pfam" id="PF00512">
    <property type="entry name" value="HisKA"/>
    <property type="match status" value="1"/>
</dbReference>
<dbReference type="SMART" id="SM00387">
    <property type="entry name" value="HATPase_c"/>
    <property type="match status" value="1"/>
</dbReference>
<protein>
    <recommendedName>
        <fullName evidence="2">histidine kinase</fullName>
        <ecNumber evidence="2">2.7.13.3</ecNumber>
    </recommendedName>
</protein>
<dbReference type="PROSITE" id="PS50110">
    <property type="entry name" value="RESPONSE_REGULATORY"/>
    <property type="match status" value="1"/>
</dbReference>
<keyword evidence="12" id="KW-1185">Reference proteome</keyword>
<dbReference type="Gene3D" id="2.60.40.10">
    <property type="entry name" value="Immunoglobulins"/>
    <property type="match status" value="1"/>
</dbReference>
<dbReference type="PROSITE" id="PS00041">
    <property type="entry name" value="HTH_ARAC_FAMILY_1"/>
    <property type="match status" value="1"/>
</dbReference>
<dbReference type="PANTHER" id="PTHR43547">
    <property type="entry name" value="TWO-COMPONENT HISTIDINE KINASE"/>
    <property type="match status" value="1"/>
</dbReference>
<dbReference type="InterPro" id="IPR011123">
    <property type="entry name" value="Y_Y_Y"/>
</dbReference>
<dbReference type="InterPro" id="IPR018062">
    <property type="entry name" value="HTH_AraC-typ_CS"/>
</dbReference>
<comment type="catalytic activity">
    <reaction evidence="1">
        <text>ATP + protein L-histidine = ADP + protein N-phospho-L-histidine.</text>
        <dbReference type="EC" id="2.7.13.3"/>
    </reaction>
</comment>
<evidence type="ECO:0000313" key="12">
    <source>
        <dbReference type="Proteomes" id="UP000636110"/>
    </source>
</evidence>
<dbReference type="Gene3D" id="1.10.287.130">
    <property type="match status" value="1"/>
</dbReference>
<evidence type="ECO:0000259" key="8">
    <source>
        <dbReference type="PROSITE" id="PS01124"/>
    </source>
</evidence>
<feature type="domain" description="Response regulatory" evidence="10">
    <location>
        <begin position="1084"/>
        <end position="1199"/>
    </location>
</feature>
<evidence type="ECO:0000256" key="1">
    <source>
        <dbReference type="ARBA" id="ARBA00000085"/>
    </source>
</evidence>
<evidence type="ECO:0000256" key="5">
    <source>
        <dbReference type="ARBA" id="ARBA00023125"/>
    </source>
</evidence>
<dbReference type="PROSITE" id="PS50109">
    <property type="entry name" value="HIS_KIN"/>
    <property type="match status" value="1"/>
</dbReference>
<dbReference type="Gene3D" id="3.40.50.2300">
    <property type="match status" value="1"/>
</dbReference>
<evidence type="ECO:0000256" key="7">
    <source>
        <dbReference type="PROSITE-ProRule" id="PRU00169"/>
    </source>
</evidence>
<gene>
    <name evidence="11" type="ORF">GM920_03985</name>
</gene>
<dbReference type="SMART" id="SM00342">
    <property type="entry name" value="HTH_ARAC"/>
    <property type="match status" value="1"/>
</dbReference>
<dbReference type="PRINTS" id="PR00344">
    <property type="entry name" value="BCTRLSENSOR"/>
</dbReference>
<dbReference type="Pfam" id="PF02518">
    <property type="entry name" value="HATPase_c"/>
    <property type="match status" value="1"/>
</dbReference>
<dbReference type="InterPro" id="IPR003661">
    <property type="entry name" value="HisK_dim/P_dom"/>
</dbReference>
<dbReference type="EMBL" id="WNXC01000001">
    <property type="protein sequence ID" value="MBB2148067.1"/>
    <property type="molecule type" value="Genomic_DNA"/>
</dbReference>
<dbReference type="InterPro" id="IPR004358">
    <property type="entry name" value="Sig_transdc_His_kin-like_C"/>
</dbReference>
<dbReference type="InterPro" id="IPR036097">
    <property type="entry name" value="HisK_dim/P_sf"/>
</dbReference>
<dbReference type="SUPFAM" id="SSF52172">
    <property type="entry name" value="CheY-like"/>
    <property type="match status" value="1"/>
</dbReference>
<dbReference type="SMART" id="SM00448">
    <property type="entry name" value="REC"/>
    <property type="match status" value="1"/>
</dbReference>
<dbReference type="Gene3D" id="2.130.10.10">
    <property type="entry name" value="YVTN repeat-like/Quinoprotein amine dehydrogenase"/>
    <property type="match status" value="2"/>
</dbReference>
<dbReference type="Gene3D" id="3.30.565.10">
    <property type="entry name" value="Histidine kinase-like ATPase, C-terminal domain"/>
    <property type="match status" value="1"/>
</dbReference>
<dbReference type="PANTHER" id="PTHR43547:SF2">
    <property type="entry name" value="HYBRID SIGNAL TRANSDUCTION HISTIDINE KINASE C"/>
    <property type="match status" value="1"/>
</dbReference>
<dbReference type="Pfam" id="PF07494">
    <property type="entry name" value="Reg_prop"/>
    <property type="match status" value="4"/>
</dbReference>
<dbReference type="CDD" id="cd00082">
    <property type="entry name" value="HisKA"/>
    <property type="match status" value="1"/>
</dbReference>
<evidence type="ECO:0000259" key="9">
    <source>
        <dbReference type="PROSITE" id="PS50109"/>
    </source>
</evidence>
<organism evidence="11 12">
    <name type="scientific">Pedobacter gandavensis</name>
    <dbReference type="NCBI Taxonomy" id="2679963"/>
    <lineage>
        <taxon>Bacteria</taxon>
        <taxon>Pseudomonadati</taxon>
        <taxon>Bacteroidota</taxon>
        <taxon>Sphingobacteriia</taxon>
        <taxon>Sphingobacteriales</taxon>
        <taxon>Sphingobacteriaceae</taxon>
        <taxon>Pedobacter</taxon>
    </lineage>
</organism>
<dbReference type="PROSITE" id="PS01124">
    <property type="entry name" value="HTH_ARAC_FAMILY_2"/>
    <property type="match status" value="1"/>
</dbReference>
<keyword evidence="3 7" id="KW-0597">Phosphoprotein</keyword>
<dbReference type="Proteomes" id="UP000636110">
    <property type="component" value="Unassembled WGS sequence"/>
</dbReference>
<evidence type="ECO:0000313" key="11">
    <source>
        <dbReference type="EMBL" id="MBB2148067.1"/>
    </source>
</evidence>
<dbReference type="RefSeq" id="WP_182953616.1">
    <property type="nucleotide sequence ID" value="NZ_WNXC01000001.1"/>
</dbReference>
<dbReference type="InterPro" id="IPR036890">
    <property type="entry name" value="HATPase_C_sf"/>
</dbReference>
<dbReference type="EC" id="2.7.13.3" evidence="2"/>
<name>A0ABR6ES35_9SPHI</name>
<comment type="caution">
    <text evidence="11">The sequence shown here is derived from an EMBL/GenBank/DDBJ whole genome shotgun (WGS) entry which is preliminary data.</text>
</comment>
<dbReference type="Pfam" id="PF07495">
    <property type="entry name" value="Y_Y_Y"/>
    <property type="match status" value="1"/>
</dbReference>
<dbReference type="SUPFAM" id="SSF46689">
    <property type="entry name" value="Homeodomain-like"/>
    <property type="match status" value="1"/>
</dbReference>
<accession>A0ABR6ES35</accession>
<sequence length="1347" mass="153941">MFPQLRSLAITVSLIWISLPLYAIDFSSVFYLGIEHGLSNNEVNCIFQSKNGFMWIGTFDGLNRYDGYGFSIFRKQLNDRNSLLNNRVQCIAEDEAANLWIGTMGGVSIYNPAQEKFSTLYFNSASKPGKQRVDNTTFLKKDFNHDMLIGTAKDGLLRYSKESGKTTQIPLLTSFAPRTSYQVTAIEIDKKNQVWLFIDGIGLCKYDRNTSSVALVDKTLKYASCIKVDRSGNLWLGSSSGIYKYMIANGKYSFKPISRAVTSLYFDQPDTLCITTDGGGVFLMSIKDEKMTHPLTVNGEEIFTSTAIKGMLKDAEGRVWVATLRGGINIIDDQRYRFKTLTPDPFQRNNYHNYFISSFAQDASDNIWIGTDGNGVNRWNRTKNVYVNYKKEAGNGLSSNNITTILNDHQHNIWLATWGGGINRFNKSTGYFEHFSCINPANGLEFKNVWKLYEDAAQTLWASTFDNGGLYRFNTRLKRFELFDATIGNILCFVEDSKGNLWAGTDNKLIRIDRKSKRHLVYNIGYRLRSILEDKGDGLWLGTEGGGLLLLNTRNHRLTRYTESEGLPNNSVLNILRDNDGALWLSTFYGLSKFSPANKKFQNFFASDGLQSNQFSYLAAAKLKTGELMFGGIKGFNLFSPEKVSFSKGKQQILLTAVKIDNAPSNDQVNLGFIQKSKDGVVEKLVVPYHKASLSFEYITLEYSKPDKINYAYFLEGWDNDWIYAGKIRTANYSRLKEGTYTLHLKASNSEGEWGDEKLVNIVVLAPWQRTWWAYGLYTLTIFMLIYLYVRYKRQQIGLAFKVRLAQMETEKEKELNEKKLSFFTNITHELRTPLTLIVNPVKELIEKTEDTLKQELSIIYRNASRLLTLVDQLMLFRTADHDTAKLQVRELNLYQLCKDIFDSYVKIALSKNIKYEFECANHDLKIFGDEEKLEIIFFNLLSNAFKFTPQNGQILFRLEENESDIDIFINDSGCGIDKDVKDKLFEKYYQGKDTSKHPEIGFGIGLYLAKQFIDSHKGKLGYSSKPGIGTSFHIKLNKGPWFDPEIRLAAQQEKLMSRVEQIPEEEIIQVPRINILEITEKKSLLIVDDHVELRQYLKKIFIKDFVVYEASDGNYGFELAQKHLPDIIISDVLMERGNGVELCKKIKSDPMLNHIPVILLSGLSSSESKLKGIESGADDYIIKPFDKDLLLAKINAVLDNRDTLHQYFKDNITLRNNNQKISAAYKDFLEKCIKIVEENLSNEDFNGQSLASSCNLSYSILYKKVKSISGLSLNAFIRSIRLRKAALLMLSTNTNINEAAFKVGIYDIKFFRTQFKKLYGMNPSEYIKKYRNSFSKEFNLIKHQEG</sequence>
<evidence type="ECO:0000256" key="4">
    <source>
        <dbReference type="ARBA" id="ARBA00023015"/>
    </source>
</evidence>
<evidence type="ECO:0000259" key="10">
    <source>
        <dbReference type="PROSITE" id="PS50110"/>
    </source>
</evidence>